<reference evidence="2 3" key="1">
    <citation type="submission" date="2019-07" db="EMBL/GenBank/DDBJ databases">
        <title>Whole genome shotgun sequence of Reyranella soli NBRC 108950.</title>
        <authorList>
            <person name="Hosoyama A."/>
            <person name="Uohara A."/>
            <person name="Ohji S."/>
            <person name="Ichikawa N."/>
        </authorList>
    </citation>
    <scope>NUCLEOTIDE SEQUENCE [LARGE SCALE GENOMIC DNA]</scope>
    <source>
        <strain evidence="2 3">NBRC 108950</strain>
    </source>
</reference>
<comment type="caution">
    <text evidence="2">The sequence shown here is derived from an EMBL/GenBank/DDBJ whole genome shotgun (WGS) entry which is preliminary data.</text>
</comment>
<keyword evidence="3" id="KW-1185">Reference proteome</keyword>
<evidence type="ECO:0000313" key="2">
    <source>
        <dbReference type="EMBL" id="GEP61129.1"/>
    </source>
</evidence>
<keyword evidence="1" id="KW-0812">Transmembrane</keyword>
<name>A0A512NQB2_9HYPH</name>
<gene>
    <name evidence="2" type="ORF">RSO01_82950</name>
</gene>
<keyword evidence="1" id="KW-1133">Transmembrane helix</keyword>
<organism evidence="2 3">
    <name type="scientific">Reyranella soli</name>
    <dbReference type="NCBI Taxonomy" id="1230389"/>
    <lineage>
        <taxon>Bacteria</taxon>
        <taxon>Pseudomonadati</taxon>
        <taxon>Pseudomonadota</taxon>
        <taxon>Alphaproteobacteria</taxon>
        <taxon>Hyphomicrobiales</taxon>
        <taxon>Reyranellaceae</taxon>
        <taxon>Reyranella</taxon>
    </lineage>
</organism>
<sequence>MREPRNRNLSRSPCVGYAEEQGVHMRPLVIFGAMLIAIGIAGLIIDNISFTEKKVIVDAGPLKVTADQQRTIPIPSIAGVIAIVAGAGMIFFGRQART</sequence>
<evidence type="ECO:0000313" key="3">
    <source>
        <dbReference type="Proteomes" id="UP000321058"/>
    </source>
</evidence>
<accession>A0A512NQB2</accession>
<evidence type="ECO:0008006" key="4">
    <source>
        <dbReference type="Google" id="ProtNLM"/>
    </source>
</evidence>
<protein>
    <recommendedName>
        <fullName evidence="4">DUF3185 domain-containing protein</fullName>
    </recommendedName>
</protein>
<dbReference type="AlphaFoldDB" id="A0A512NQB2"/>
<evidence type="ECO:0000256" key="1">
    <source>
        <dbReference type="SAM" id="Phobius"/>
    </source>
</evidence>
<dbReference type="EMBL" id="BKAJ01000202">
    <property type="protein sequence ID" value="GEP61129.1"/>
    <property type="molecule type" value="Genomic_DNA"/>
</dbReference>
<feature type="transmembrane region" description="Helical" evidence="1">
    <location>
        <begin position="28"/>
        <end position="45"/>
    </location>
</feature>
<feature type="transmembrane region" description="Helical" evidence="1">
    <location>
        <begin position="72"/>
        <end position="92"/>
    </location>
</feature>
<dbReference type="Proteomes" id="UP000321058">
    <property type="component" value="Unassembled WGS sequence"/>
</dbReference>
<keyword evidence="1" id="KW-0472">Membrane</keyword>
<proteinExistence type="predicted"/>